<comment type="caution">
    <text evidence="1">The sequence shown here is derived from an EMBL/GenBank/DDBJ whole genome shotgun (WGS) entry which is preliminary data.</text>
</comment>
<proteinExistence type="predicted"/>
<reference evidence="1" key="1">
    <citation type="submission" date="2023-03" db="EMBL/GenBank/DDBJ databases">
        <title>Massive genome expansion in bonnet fungi (Mycena s.s.) driven by repeated elements and novel gene families across ecological guilds.</title>
        <authorList>
            <consortium name="Lawrence Berkeley National Laboratory"/>
            <person name="Harder C.B."/>
            <person name="Miyauchi S."/>
            <person name="Viragh M."/>
            <person name="Kuo A."/>
            <person name="Thoen E."/>
            <person name="Andreopoulos B."/>
            <person name="Lu D."/>
            <person name="Skrede I."/>
            <person name="Drula E."/>
            <person name="Henrissat B."/>
            <person name="Morin E."/>
            <person name="Kohler A."/>
            <person name="Barry K."/>
            <person name="LaButti K."/>
            <person name="Morin E."/>
            <person name="Salamov A."/>
            <person name="Lipzen A."/>
            <person name="Mereny Z."/>
            <person name="Hegedus B."/>
            <person name="Baldrian P."/>
            <person name="Stursova M."/>
            <person name="Weitz H."/>
            <person name="Taylor A."/>
            <person name="Grigoriev I.V."/>
            <person name="Nagy L.G."/>
            <person name="Martin F."/>
            <person name="Kauserud H."/>
        </authorList>
    </citation>
    <scope>NUCLEOTIDE SEQUENCE</scope>
    <source>
        <strain evidence="1">CBHHK067</strain>
    </source>
</reference>
<organism evidence="1 2">
    <name type="scientific">Mycena rosella</name>
    <name type="common">Pink bonnet</name>
    <name type="synonym">Agaricus rosellus</name>
    <dbReference type="NCBI Taxonomy" id="1033263"/>
    <lineage>
        <taxon>Eukaryota</taxon>
        <taxon>Fungi</taxon>
        <taxon>Dikarya</taxon>
        <taxon>Basidiomycota</taxon>
        <taxon>Agaricomycotina</taxon>
        <taxon>Agaricomycetes</taxon>
        <taxon>Agaricomycetidae</taxon>
        <taxon>Agaricales</taxon>
        <taxon>Marasmiineae</taxon>
        <taxon>Mycenaceae</taxon>
        <taxon>Mycena</taxon>
    </lineage>
</organism>
<dbReference type="AlphaFoldDB" id="A0AAD7CMT5"/>
<dbReference type="EMBL" id="JARKIE010000341">
    <property type="protein sequence ID" value="KAJ7652938.1"/>
    <property type="molecule type" value="Genomic_DNA"/>
</dbReference>
<evidence type="ECO:0000313" key="1">
    <source>
        <dbReference type="EMBL" id="KAJ7652938.1"/>
    </source>
</evidence>
<protein>
    <submittedName>
        <fullName evidence="1">Uncharacterized protein</fullName>
    </submittedName>
</protein>
<sequence length="80" mass="9047">MAMTPGYAFMDYKSQGQTIEYVLVDLEPPPTSALTPFNAYVALSRSRGRGTIRLLRDSIRSCLQPTRHNSWPRKTSGWIS</sequence>
<gene>
    <name evidence="1" type="ORF">B0H17DRAFT_1101144</name>
</gene>
<accession>A0AAD7CMT5</accession>
<keyword evidence="2" id="KW-1185">Reference proteome</keyword>
<name>A0AAD7CMT5_MYCRO</name>
<dbReference type="Proteomes" id="UP001221757">
    <property type="component" value="Unassembled WGS sequence"/>
</dbReference>
<evidence type="ECO:0000313" key="2">
    <source>
        <dbReference type="Proteomes" id="UP001221757"/>
    </source>
</evidence>